<dbReference type="Pfam" id="PF09339">
    <property type="entry name" value="HTH_IclR"/>
    <property type="match status" value="1"/>
</dbReference>
<evidence type="ECO:0000259" key="6">
    <source>
        <dbReference type="PROSITE" id="PS51078"/>
    </source>
</evidence>
<dbReference type="InterPro" id="IPR050707">
    <property type="entry name" value="HTH_MetabolicPath_Reg"/>
</dbReference>
<dbReference type="EMBL" id="QJVD01000008">
    <property type="protein sequence ID" value="PYI67688.1"/>
    <property type="molecule type" value="Genomic_DNA"/>
</dbReference>
<accession>A0A2V5L8P2</accession>
<dbReference type="SMART" id="SM00346">
    <property type="entry name" value="HTH_ICLR"/>
    <property type="match status" value="1"/>
</dbReference>
<dbReference type="SUPFAM" id="SSF46785">
    <property type="entry name" value="Winged helix' DNA-binding domain"/>
    <property type="match status" value="1"/>
</dbReference>
<name>A0A2V5L8P2_9MICC</name>
<comment type="caution">
    <text evidence="7">The sequence shown here is derived from an EMBL/GenBank/DDBJ whole genome shotgun (WGS) entry which is preliminary data.</text>
</comment>
<sequence length="284" mass="30405">MDAAGPQSNMASLRKALALLDVIAAAPEGLAAREISDTLRLPMATTYRLLAVLVDADYVIHLPEQSRFALGYELHHLGASLHRQVDPPISVTRLITRLHIEADAAAYFAVHRGEDIVLAHVVDSKERPRIATMGFGFSGAGHATAFGKIMLAGMSRPELDHYLARHGMAAMTTATICDADVLDRQLADVRARGMAVEQEEFSPGVCCLAVPIPDAAGQAIGSVAVSVDAPEFSARRPALDRVLRSIGHEVGHALKAQARTERVAKPTGQGHHDGRASQERGEPR</sequence>
<dbReference type="InterPro" id="IPR005471">
    <property type="entry name" value="Tscrpt_reg_IclR_N"/>
</dbReference>
<evidence type="ECO:0000256" key="3">
    <source>
        <dbReference type="ARBA" id="ARBA00023163"/>
    </source>
</evidence>
<keyword evidence="1" id="KW-0805">Transcription regulation</keyword>
<dbReference type="PROSITE" id="PS51078">
    <property type="entry name" value="ICLR_ED"/>
    <property type="match status" value="1"/>
</dbReference>
<dbReference type="OrthoDB" id="8479143at2"/>
<dbReference type="Proteomes" id="UP000247832">
    <property type="component" value="Unassembled WGS sequence"/>
</dbReference>
<dbReference type="GO" id="GO:0045892">
    <property type="term" value="P:negative regulation of DNA-templated transcription"/>
    <property type="evidence" value="ECO:0007669"/>
    <property type="project" value="TreeGrafter"/>
</dbReference>
<reference evidence="7 8" key="1">
    <citation type="submission" date="2018-05" db="EMBL/GenBank/DDBJ databases">
        <title>Genetic diversity of glacier-inhabiting Cryobacterium bacteria in China and description of Cryobacterium mengkeensis sp. nov. and Arthrobacter glacialis sp. nov.</title>
        <authorList>
            <person name="Liu Q."/>
            <person name="Xin Y.-H."/>
        </authorList>
    </citation>
    <scope>NUCLEOTIDE SEQUENCE [LARGE SCALE GENOMIC DNA]</scope>
    <source>
        <strain evidence="7 8">LI2</strain>
    </source>
</reference>
<dbReference type="InterPro" id="IPR014757">
    <property type="entry name" value="Tscrpt_reg_IclR_C"/>
</dbReference>
<protein>
    <submittedName>
        <fullName evidence="7">IclR family transcriptional regulator</fullName>
    </submittedName>
</protein>
<keyword evidence="8" id="KW-1185">Reference proteome</keyword>
<evidence type="ECO:0000313" key="7">
    <source>
        <dbReference type="EMBL" id="PYI67688.1"/>
    </source>
</evidence>
<dbReference type="Gene3D" id="1.10.10.10">
    <property type="entry name" value="Winged helix-like DNA-binding domain superfamily/Winged helix DNA-binding domain"/>
    <property type="match status" value="1"/>
</dbReference>
<dbReference type="InterPro" id="IPR029016">
    <property type="entry name" value="GAF-like_dom_sf"/>
</dbReference>
<organism evidence="7 8">
    <name type="scientific">Arthrobacter livingstonensis</name>
    <dbReference type="NCBI Taxonomy" id="670078"/>
    <lineage>
        <taxon>Bacteria</taxon>
        <taxon>Bacillati</taxon>
        <taxon>Actinomycetota</taxon>
        <taxon>Actinomycetes</taxon>
        <taxon>Micrococcales</taxon>
        <taxon>Micrococcaceae</taxon>
        <taxon>Arthrobacter</taxon>
    </lineage>
</organism>
<dbReference type="PROSITE" id="PS51077">
    <property type="entry name" value="HTH_ICLR"/>
    <property type="match status" value="1"/>
</dbReference>
<proteinExistence type="predicted"/>
<evidence type="ECO:0000256" key="1">
    <source>
        <dbReference type="ARBA" id="ARBA00023015"/>
    </source>
</evidence>
<evidence type="ECO:0000313" key="8">
    <source>
        <dbReference type="Proteomes" id="UP000247832"/>
    </source>
</evidence>
<dbReference type="InterPro" id="IPR036388">
    <property type="entry name" value="WH-like_DNA-bd_sf"/>
</dbReference>
<evidence type="ECO:0000256" key="2">
    <source>
        <dbReference type="ARBA" id="ARBA00023125"/>
    </source>
</evidence>
<dbReference type="GO" id="GO:0003700">
    <property type="term" value="F:DNA-binding transcription factor activity"/>
    <property type="evidence" value="ECO:0007669"/>
    <property type="project" value="TreeGrafter"/>
</dbReference>
<keyword evidence="2" id="KW-0238">DNA-binding</keyword>
<evidence type="ECO:0000259" key="5">
    <source>
        <dbReference type="PROSITE" id="PS51077"/>
    </source>
</evidence>
<dbReference type="SUPFAM" id="SSF55781">
    <property type="entry name" value="GAF domain-like"/>
    <property type="match status" value="1"/>
</dbReference>
<dbReference type="InterPro" id="IPR036390">
    <property type="entry name" value="WH_DNA-bd_sf"/>
</dbReference>
<dbReference type="Pfam" id="PF01614">
    <property type="entry name" value="IclR_C"/>
    <property type="match status" value="1"/>
</dbReference>
<feature type="region of interest" description="Disordered" evidence="4">
    <location>
        <begin position="257"/>
        <end position="284"/>
    </location>
</feature>
<dbReference type="RefSeq" id="WP_110500797.1">
    <property type="nucleotide sequence ID" value="NZ_QJVD01000008.1"/>
</dbReference>
<dbReference type="PANTHER" id="PTHR30136:SF24">
    <property type="entry name" value="HTH-TYPE TRANSCRIPTIONAL REPRESSOR ALLR"/>
    <property type="match status" value="1"/>
</dbReference>
<dbReference type="GO" id="GO:0003677">
    <property type="term" value="F:DNA binding"/>
    <property type="evidence" value="ECO:0007669"/>
    <property type="project" value="UniProtKB-KW"/>
</dbReference>
<dbReference type="AlphaFoldDB" id="A0A2V5L8P2"/>
<feature type="domain" description="HTH iclR-type" evidence="5">
    <location>
        <begin position="10"/>
        <end position="72"/>
    </location>
</feature>
<dbReference type="Gene3D" id="3.30.450.40">
    <property type="match status" value="1"/>
</dbReference>
<gene>
    <name evidence="7" type="ORF">CVV68_09675</name>
</gene>
<feature type="domain" description="IclR-ED" evidence="6">
    <location>
        <begin position="73"/>
        <end position="269"/>
    </location>
</feature>
<dbReference type="PANTHER" id="PTHR30136">
    <property type="entry name" value="HELIX-TURN-HELIX TRANSCRIPTIONAL REGULATOR, ICLR FAMILY"/>
    <property type="match status" value="1"/>
</dbReference>
<keyword evidence="3" id="KW-0804">Transcription</keyword>
<evidence type="ECO:0000256" key="4">
    <source>
        <dbReference type="SAM" id="MobiDB-lite"/>
    </source>
</evidence>